<feature type="compositionally biased region" description="Low complexity" evidence="1">
    <location>
        <begin position="1"/>
        <end position="14"/>
    </location>
</feature>
<feature type="region of interest" description="Disordered" evidence="1">
    <location>
        <begin position="1"/>
        <end position="107"/>
    </location>
</feature>
<evidence type="ECO:0000313" key="4">
    <source>
        <dbReference type="Proteomes" id="UP001201163"/>
    </source>
</evidence>
<gene>
    <name evidence="3" type="ORF">EDB92DRAFT_169382</name>
</gene>
<feature type="domain" description="SMODS and SLOG-associating 2TM effector" evidence="2">
    <location>
        <begin position="198"/>
        <end position="312"/>
    </location>
</feature>
<dbReference type="NCBIfam" id="NF033635">
    <property type="entry name" value="SLATT_fungal"/>
    <property type="match status" value="1"/>
</dbReference>
<accession>A0AAD4Q6A0</accession>
<dbReference type="InterPro" id="IPR041622">
    <property type="entry name" value="SLATT_fungi"/>
</dbReference>
<sequence length="332" mass="35573">MADIPASSSSQAAPPTSPLPEIHRDSDPDPTPTVTVVAPSEIVAETKPDESTTSLPPAPPPQSPEQPPGIVDRPATVESHPPDPAPALRARPRSESERPLPAVPANADVTLSPRAQASLRAHVVSDPGHGSTRRPPPVQPLDLPGSGIFRQRPAIHPGEFEFPDEWTAARVMSPSQSTVYPPGSVGARLYPTLEEASKVRNSASLQAKWSLYSINIAITLQVLLGALTTALGASLHGNSIRVSIAVLGSLSTLVASYLARTRGSSEPESSLLREQALSHFIRNLRAFILDKGTQHGHDQAVENFRKEFERMLNASDPNTKRPPLFDPEIKIE</sequence>
<comment type="caution">
    <text evidence="3">The sequence shown here is derived from an EMBL/GenBank/DDBJ whole genome shotgun (WGS) entry which is preliminary data.</text>
</comment>
<dbReference type="Pfam" id="PF18142">
    <property type="entry name" value="SLATT_fungal"/>
    <property type="match status" value="1"/>
</dbReference>
<dbReference type="EMBL" id="JAKELL010000111">
    <property type="protein sequence ID" value="KAH8981714.1"/>
    <property type="molecule type" value="Genomic_DNA"/>
</dbReference>
<evidence type="ECO:0000256" key="1">
    <source>
        <dbReference type="SAM" id="MobiDB-lite"/>
    </source>
</evidence>
<evidence type="ECO:0000259" key="2">
    <source>
        <dbReference type="Pfam" id="PF18142"/>
    </source>
</evidence>
<proteinExistence type="predicted"/>
<organism evidence="3 4">
    <name type="scientific">Lactarius akahatsu</name>
    <dbReference type="NCBI Taxonomy" id="416441"/>
    <lineage>
        <taxon>Eukaryota</taxon>
        <taxon>Fungi</taxon>
        <taxon>Dikarya</taxon>
        <taxon>Basidiomycota</taxon>
        <taxon>Agaricomycotina</taxon>
        <taxon>Agaricomycetes</taxon>
        <taxon>Russulales</taxon>
        <taxon>Russulaceae</taxon>
        <taxon>Lactarius</taxon>
    </lineage>
</organism>
<keyword evidence="4" id="KW-1185">Reference proteome</keyword>
<dbReference type="Proteomes" id="UP001201163">
    <property type="component" value="Unassembled WGS sequence"/>
</dbReference>
<feature type="region of interest" description="Disordered" evidence="1">
    <location>
        <begin position="124"/>
        <end position="150"/>
    </location>
</feature>
<feature type="compositionally biased region" description="Pro residues" evidence="1">
    <location>
        <begin position="56"/>
        <end position="67"/>
    </location>
</feature>
<reference evidence="3" key="1">
    <citation type="submission" date="2022-01" db="EMBL/GenBank/DDBJ databases">
        <title>Comparative genomics reveals a dynamic genome evolution in the ectomycorrhizal milk-cap (Lactarius) mushrooms.</title>
        <authorList>
            <consortium name="DOE Joint Genome Institute"/>
            <person name="Lebreton A."/>
            <person name="Tang N."/>
            <person name="Kuo A."/>
            <person name="LaButti K."/>
            <person name="Drula E."/>
            <person name="Barry K."/>
            <person name="Clum A."/>
            <person name="Lipzen A."/>
            <person name="Mousain D."/>
            <person name="Ng V."/>
            <person name="Wang R."/>
            <person name="Wang X."/>
            <person name="Dai Y."/>
            <person name="Henrissat B."/>
            <person name="Grigoriev I.V."/>
            <person name="Guerin-Laguette A."/>
            <person name="Yu F."/>
            <person name="Martin F.M."/>
        </authorList>
    </citation>
    <scope>NUCLEOTIDE SEQUENCE</scope>
    <source>
        <strain evidence="3">QP</strain>
    </source>
</reference>
<dbReference type="AlphaFoldDB" id="A0AAD4Q6A0"/>
<name>A0AAD4Q6A0_9AGAM</name>
<evidence type="ECO:0000313" key="3">
    <source>
        <dbReference type="EMBL" id="KAH8981714.1"/>
    </source>
</evidence>
<protein>
    <recommendedName>
        <fullName evidence="2">SMODS and SLOG-associating 2TM effector domain-containing protein</fullName>
    </recommendedName>
</protein>